<keyword evidence="2" id="KW-1185">Reference proteome</keyword>
<reference evidence="1" key="1">
    <citation type="journal article" date="2020" name="Stud. Mycol.">
        <title>101 Dothideomycetes genomes: a test case for predicting lifestyles and emergence of pathogens.</title>
        <authorList>
            <person name="Haridas S."/>
            <person name="Albert R."/>
            <person name="Binder M."/>
            <person name="Bloem J."/>
            <person name="Labutti K."/>
            <person name="Salamov A."/>
            <person name="Andreopoulos B."/>
            <person name="Baker S."/>
            <person name="Barry K."/>
            <person name="Bills G."/>
            <person name="Bluhm B."/>
            <person name="Cannon C."/>
            <person name="Castanera R."/>
            <person name="Culley D."/>
            <person name="Daum C."/>
            <person name="Ezra D."/>
            <person name="Gonzalez J."/>
            <person name="Henrissat B."/>
            <person name="Kuo A."/>
            <person name="Liang C."/>
            <person name="Lipzen A."/>
            <person name="Lutzoni F."/>
            <person name="Magnuson J."/>
            <person name="Mondo S."/>
            <person name="Nolan M."/>
            <person name="Ohm R."/>
            <person name="Pangilinan J."/>
            <person name="Park H.-J."/>
            <person name="Ramirez L."/>
            <person name="Alfaro M."/>
            <person name="Sun H."/>
            <person name="Tritt A."/>
            <person name="Yoshinaga Y."/>
            <person name="Zwiers L.-H."/>
            <person name="Turgeon B."/>
            <person name="Goodwin S."/>
            <person name="Spatafora J."/>
            <person name="Crous P."/>
            <person name="Grigoriev I."/>
        </authorList>
    </citation>
    <scope>NUCLEOTIDE SEQUENCE</scope>
    <source>
        <strain evidence="1">ATCC 200398</strain>
    </source>
</reference>
<name>A0ACB6QLD6_9PLEO</name>
<dbReference type="Proteomes" id="UP000799755">
    <property type="component" value="Unassembled WGS sequence"/>
</dbReference>
<sequence>MPLTTPAQITEVILRTPSKLRQTSPCVPEDVGGTLTSERIRASRTLQFTHNNDTLLYRYLKLRIQAPSACDTKYRIAELFYVIFVVLRTNLHSGQNMLRLLNQGGENAILRYDTKSHSSARSLALTARTASRSAPLYSDGELSLTTNLGGKDTIPPCAILSHTCGADSEEVTFEDLIMAVARASLAMRRSDFVETKLDKTVCNTFGLIHAALTKQTNLSSFRLSTPCSIGTATPLDAASTCQIGFLPAAAGIGLPEKQMAYPGLDAPRAPSTRYGIVLLQKHIYEMMEIPDSPLQGTPLTHFSVNERLSSNEHQHTKLEEDRAYSLLGIFDVYISPFYGEGAGGAFKPLMEEIDKLSRCIQGLHLTDPCDDKKCIKDTKGRLLKDSYHWVLGNADYYGLRAMLTKVRQCSSAALSTSQKGTDSRLNSATAVLRGLLYMLVKQQSSVISHIRKEHDHTGKALLEDANAWVALTEIFTNVLQDPSLSSTCLRSAKLVSGRVGKEWIPHERTLEAGRSVKILLEAGLGIGDGVTPITTQISQHLSHKSQITNHKSQILYSKKETPFSIQTARQKS</sequence>
<evidence type="ECO:0000313" key="1">
    <source>
        <dbReference type="EMBL" id="KAF2466941.1"/>
    </source>
</evidence>
<proteinExistence type="predicted"/>
<comment type="caution">
    <text evidence="1">The sequence shown here is derived from an EMBL/GenBank/DDBJ whole genome shotgun (WGS) entry which is preliminary data.</text>
</comment>
<organism evidence="1 2">
    <name type="scientific">Lindgomyces ingoldianus</name>
    <dbReference type="NCBI Taxonomy" id="673940"/>
    <lineage>
        <taxon>Eukaryota</taxon>
        <taxon>Fungi</taxon>
        <taxon>Dikarya</taxon>
        <taxon>Ascomycota</taxon>
        <taxon>Pezizomycotina</taxon>
        <taxon>Dothideomycetes</taxon>
        <taxon>Pleosporomycetidae</taxon>
        <taxon>Pleosporales</taxon>
        <taxon>Lindgomycetaceae</taxon>
        <taxon>Lindgomyces</taxon>
    </lineage>
</organism>
<accession>A0ACB6QLD6</accession>
<protein>
    <submittedName>
        <fullName evidence="1">Uncharacterized protein</fullName>
    </submittedName>
</protein>
<dbReference type="EMBL" id="MU003522">
    <property type="protein sequence ID" value="KAF2466941.1"/>
    <property type="molecule type" value="Genomic_DNA"/>
</dbReference>
<evidence type="ECO:0000313" key="2">
    <source>
        <dbReference type="Proteomes" id="UP000799755"/>
    </source>
</evidence>
<gene>
    <name evidence="1" type="ORF">BDR25DRAFT_359000</name>
</gene>